<evidence type="ECO:0000313" key="1">
    <source>
        <dbReference type="EMBL" id="SVA09207.1"/>
    </source>
</evidence>
<organism evidence="1">
    <name type="scientific">marine metagenome</name>
    <dbReference type="NCBI Taxonomy" id="408172"/>
    <lineage>
        <taxon>unclassified sequences</taxon>
        <taxon>metagenomes</taxon>
        <taxon>ecological metagenomes</taxon>
    </lineage>
</organism>
<reference evidence="1" key="1">
    <citation type="submission" date="2018-05" db="EMBL/GenBank/DDBJ databases">
        <authorList>
            <person name="Lanie J.A."/>
            <person name="Ng W.-L."/>
            <person name="Kazmierczak K.M."/>
            <person name="Andrzejewski T.M."/>
            <person name="Davidsen T.M."/>
            <person name="Wayne K.J."/>
            <person name="Tettelin H."/>
            <person name="Glass J.I."/>
            <person name="Rusch D."/>
            <person name="Podicherti R."/>
            <person name="Tsui H.-C.T."/>
            <person name="Winkler M.E."/>
        </authorList>
    </citation>
    <scope>NUCLEOTIDE SEQUENCE</scope>
</reference>
<proteinExistence type="predicted"/>
<sequence length="309" mass="35582">MRKVIRFSFILIALQYMCIYADPLVKRTITLQQKNTFKNEVFRYLRYFRISTDDIELSFSIIENDNILFSATVQSRRNNFEEVLVKTYACIGRVMIAVPSSKLNEGQLLILPSIINVQCHVPIGRDNTYFSTSANSKEVIQFTNGVITAEGFLVALKETMDGSFVPYTDKSVSSIMNADVDFENLIAVRMALEGKNNPRLSSVLTLASKAKYIPGLESKIEVMMLDKIKSKHWDLMTETFGYPPTDKQIKRIGKQVFYHIQMQPADIINTHMNDSLRYVWKGRQYPEPLNVYYRDYNAKYGITRPSIND</sequence>
<protein>
    <submittedName>
        <fullName evidence="1">Uncharacterized protein</fullName>
    </submittedName>
</protein>
<accession>A0A381T3M5</accession>
<name>A0A381T3M5_9ZZZZ</name>
<dbReference type="AlphaFoldDB" id="A0A381T3M5"/>
<dbReference type="EMBL" id="UINC01003783">
    <property type="protein sequence ID" value="SVA09207.1"/>
    <property type="molecule type" value="Genomic_DNA"/>
</dbReference>
<gene>
    <name evidence="1" type="ORF">METZ01_LOCUS62061</name>
</gene>